<dbReference type="GO" id="GO:0005634">
    <property type="term" value="C:nucleus"/>
    <property type="evidence" value="ECO:0007669"/>
    <property type="project" value="TreeGrafter"/>
</dbReference>
<reference evidence="4" key="1">
    <citation type="submission" date="2014-04" db="EMBL/GenBank/DDBJ databases">
        <title>Evolutionary Origins and Diversification of the Mycorrhizal Mutualists.</title>
        <authorList>
            <consortium name="DOE Joint Genome Institute"/>
            <consortium name="Mycorrhizal Genomics Consortium"/>
            <person name="Kohler A."/>
            <person name="Kuo A."/>
            <person name="Nagy L.G."/>
            <person name="Floudas D."/>
            <person name="Copeland A."/>
            <person name="Barry K.W."/>
            <person name="Cichocki N."/>
            <person name="Veneault-Fourrey C."/>
            <person name="LaButti K."/>
            <person name="Lindquist E.A."/>
            <person name="Lipzen A."/>
            <person name="Lundell T."/>
            <person name="Morin E."/>
            <person name="Murat C."/>
            <person name="Riley R."/>
            <person name="Ohm R."/>
            <person name="Sun H."/>
            <person name="Tunlid A."/>
            <person name="Henrissat B."/>
            <person name="Grigoriev I.V."/>
            <person name="Hibbett D.S."/>
            <person name="Martin F."/>
        </authorList>
    </citation>
    <scope>NUCLEOTIDE SEQUENCE [LARGE SCALE GENOMIC DNA]</scope>
    <source>
        <strain evidence="4">FD-334 SS-4</strain>
    </source>
</reference>
<dbReference type="PANTHER" id="PTHR23389">
    <property type="entry name" value="CHROMOSOME TRANSMISSION FIDELITY FACTOR 18"/>
    <property type="match status" value="1"/>
</dbReference>
<accession>A0A0D2N1M0</accession>
<dbReference type="EMBL" id="KN817518">
    <property type="protein sequence ID" value="KJA30273.1"/>
    <property type="molecule type" value="Genomic_DNA"/>
</dbReference>
<feature type="region of interest" description="Disordered" evidence="1">
    <location>
        <begin position="177"/>
        <end position="239"/>
    </location>
</feature>
<feature type="compositionally biased region" description="Polar residues" evidence="1">
    <location>
        <begin position="45"/>
        <end position="59"/>
    </location>
</feature>
<dbReference type="AlphaFoldDB" id="A0A0D2N1M0"/>
<feature type="region of interest" description="Disordered" evidence="1">
    <location>
        <begin position="1"/>
        <end position="100"/>
    </location>
</feature>
<dbReference type="SMART" id="SM00382">
    <property type="entry name" value="AAA"/>
    <property type="match status" value="1"/>
</dbReference>
<feature type="compositionally biased region" description="Polar residues" evidence="1">
    <location>
        <begin position="205"/>
        <end position="230"/>
    </location>
</feature>
<dbReference type="InterPro" id="IPR003593">
    <property type="entry name" value="AAA+_ATPase"/>
</dbReference>
<dbReference type="GO" id="GO:0003677">
    <property type="term" value="F:DNA binding"/>
    <property type="evidence" value="ECO:0007669"/>
    <property type="project" value="TreeGrafter"/>
</dbReference>
<protein>
    <recommendedName>
        <fullName evidence="2">AAA+ ATPase domain-containing protein</fullName>
    </recommendedName>
</protein>
<proteinExistence type="predicted"/>
<dbReference type="PANTHER" id="PTHR23389:SF21">
    <property type="entry name" value="ATPASE FAMILY AAA DOMAIN-CONTAINING PROTEIN 5"/>
    <property type="match status" value="1"/>
</dbReference>
<feature type="region of interest" description="Disordered" evidence="1">
    <location>
        <begin position="362"/>
        <end position="421"/>
    </location>
</feature>
<evidence type="ECO:0000256" key="1">
    <source>
        <dbReference type="SAM" id="MobiDB-lite"/>
    </source>
</evidence>
<name>A0A0D2N1M0_HYPSF</name>
<organism evidence="3 4">
    <name type="scientific">Hypholoma sublateritium (strain FD-334 SS-4)</name>
    <dbReference type="NCBI Taxonomy" id="945553"/>
    <lineage>
        <taxon>Eukaryota</taxon>
        <taxon>Fungi</taxon>
        <taxon>Dikarya</taxon>
        <taxon>Basidiomycota</taxon>
        <taxon>Agaricomycotina</taxon>
        <taxon>Agaricomycetes</taxon>
        <taxon>Agaricomycetidae</taxon>
        <taxon>Agaricales</taxon>
        <taxon>Agaricineae</taxon>
        <taxon>Strophariaceae</taxon>
        <taxon>Hypholoma</taxon>
    </lineage>
</organism>
<sequence>MSSDKGKGVAAGARRKTRPPANNAPLKQKTLFDSFVVKTSRKEVTSSQATTAEAQQSLPVDQDELLENTVSSTNTDDVPPSPKVISIDDTPEPPPKVDLPPLTESIIVDVDDSIIINESTQAVRGRSPSIVIIDSDIKSVPSVSAPAFPLFNVGYKSALNQEGKTLDEPIVIDSSPVKARSTTSRSNKPIHPFFGAKPKLPTPKFSLSSKTPTTQHASQLPSFPDYNSQHVRGPQTAISGHPCMFSARISDSSQQPASPPDFRFLLKGGAPDEFVQKRINLMSTFNESVLSNKPQGQNTNHPAIARVWDYNPEDPLESRRPWSDKWRPTCAQEVLGNEKSALYLRDWLRALELQLEGTPVVPDAHGQPVEKAQSKSKAAKRGLKRARVVRTVDKKRKKSRIDSEEEDDWIAHTDDESDGDNVAYEEIDDFDDLLLAPLASSSPPSCPDPPPFALQDLSKAAEEPDLGQLHNTILLVGPHGVGKTASVYACAEELGWDVFEVYPGIGRRNGANVDNLIGEVGKNHLVLQGRQSGDALKSFLRRESRSESAPADDLRSGYSPRKPLTSKAIFEDDNPITNATKTIRQSLILLEEVDILYKEDSNFWPTVIRIIKECKRPVICTCNDISLVPLEDLPLQSILYFEPCHPTVAVPYLRGLCAAEGRLVQQDLIPGLYNISSRGRSSNPVPGWDLRRNINALQVLCATANSIEYASLSGNIKEANGTFLTSPRSRQRKSQISMRAIETLSFLDGTLDLDSVYYDTVRVFQSTTD</sequence>
<dbReference type="Proteomes" id="UP000054270">
    <property type="component" value="Unassembled WGS sequence"/>
</dbReference>
<dbReference type="SUPFAM" id="SSF52540">
    <property type="entry name" value="P-loop containing nucleoside triphosphate hydrolases"/>
    <property type="match status" value="1"/>
</dbReference>
<dbReference type="STRING" id="945553.A0A0D2N1M0"/>
<evidence type="ECO:0000313" key="4">
    <source>
        <dbReference type="Proteomes" id="UP000054270"/>
    </source>
</evidence>
<dbReference type="OrthoDB" id="9996895at2759"/>
<keyword evidence="4" id="KW-1185">Reference proteome</keyword>
<gene>
    <name evidence="3" type="ORF">HYPSUDRAFT_61122</name>
</gene>
<feature type="region of interest" description="Disordered" evidence="1">
    <location>
        <begin position="541"/>
        <end position="560"/>
    </location>
</feature>
<evidence type="ECO:0000259" key="2">
    <source>
        <dbReference type="SMART" id="SM00382"/>
    </source>
</evidence>
<feature type="compositionally biased region" description="Basic residues" evidence="1">
    <location>
        <begin position="377"/>
        <end position="399"/>
    </location>
</feature>
<dbReference type="OMA" id="CTCNDIS"/>
<evidence type="ECO:0000313" key="3">
    <source>
        <dbReference type="EMBL" id="KJA30273.1"/>
    </source>
</evidence>
<dbReference type="InterPro" id="IPR027417">
    <property type="entry name" value="P-loop_NTPase"/>
</dbReference>
<feature type="domain" description="AAA+ ATPase" evidence="2">
    <location>
        <begin position="469"/>
        <end position="645"/>
    </location>
</feature>
<dbReference type="Gene3D" id="3.40.50.300">
    <property type="entry name" value="P-loop containing nucleotide triphosphate hydrolases"/>
    <property type="match status" value="1"/>
</dbReference>